<dbReference type="RefSeq" id="WP_269467104.1">
    <property type="nucleotide sequence ID" value="NZ_CP018799.1"/>
</dbReference>
<evidence type="ECO:0000256" key="1">
    <source>
        <dbReference type="ARBA" id="ARBA00005953"/>
    </source>
</evidence>
<sequence>MTSFTESMDIRVYYEDTDHGGVVYYANYLKFMERARSEFLRSAGLELDTIEADFGVMFAVTEAHLLYHAPALFNDMLTVESSLTLIRGARIAFNQKIYRKSDRTLLTSGDISLACISREGKAARIPAPVVYPLRNHLTPKEIS</sequence>
<dbReference type="GO" id="GO:0047617">
    <property type="term" value="F:fatty acyl-CoA hydrolase activity"/>
    <property type="evidence" value="ECO:0007669"/>
    <property type="project" value="TreeGrafter"/>
</dbReference>
<dbReference type="Proteomes" id="UP000231701">
    <property type="component" value="Chromosome"/>
</dbReference>
<keyword evidence="4" id="KW-1185">Reference proteome</keyword>
<evidence type="ECO:0000313" key="3">
    <source>
        <dbReference type="EMBL" id="ATX79745.1"/>
    </source>
</evidence>
<dbReference type="PIRSF" id="PIRSF003230">
    <property type="entry name" value="YbgC"/>
    <property type="match status" value="1"/>
</dbReference>
<reference evidence="3 4" key="1">
    <citation type="submission" date="2016-12" db="EMBL/GenBank/DDBJ databases">
        <title>Isolation and genomic insights into novel planktonic Zetaproteobacteria from stratified waters of the Chesapeake Bay.</title>
        <authorList>
            <person name="McAllister S.M."/>
            <person name="Kato S."/>
            <person name="Chan C.S."/>
            <person name="Chiu B.K."/>
            <person name="Field E.K."/>
        </authorList>
    </citation>
    <scope>NUCLEOTIDE SEQUENCE [LARGE SCALE GENOMIC DNA]</scope>
    <source>
        <strain evidence="3 4">CP-5</strain>
    </source>
</reference>
<keyword evidence="2 3" id="KW-0378">Hydrolase</keyword>
<dbReference type="FunFam" id="3.10.129.10:FF:000004">
    <property type="entry name" value="Tol-pal system-associated acyl-CoA thioesterase"/>
    <property type="match status" value="1"/>
</dbReference>
<proteinExistence type="inferred from homology"/>
<dbReference type="Gene3D" id="3.10.129.10">
    <property type="entry name" value="Hotdog Thioesterase"/>
    <property type="match status" value="1"/>
</dbReference>
<dbReference type="AlphaFoldDB" id="A0A2K8KXR2"/>
<dbReference type="InterPro" id="IPR050563">
    <property type="entry name" value="4-hydroxybenzoyl-CoA_TE"/>
</dbReference>
<dbReference type="NCBIfam" id="TIGR02799">
    <property type="entry name" value="thio_ybgC"/>
    <property type="match status" value="1"/>
</dbReference>
<evidence type="ECO:0000313" key="4">
    <source>
        <dbReference type="Proteomes" id="UP000231701"/>
    </source>
</evidence>
<dbReference type="KEGG" id="maes:Ga0123461_1328"/>
<comment type="similarity">
    <text evidence="1">Belongs to the 4-hydroxybenzoyl-CoA thioesterase family.</text>
</comment>
<organism evidence="3 4">
    <name type="scientific">Mariprofundus aestuarium</name>
    <dbReference type="NCBI Taxonomy" id="1921086"/>
    <lineage>
        <taxon>Bacteria</taxon>
        <taxon>Pseudomonadati</taxon>
        <taxon>Pseudomonadota</taxon>
        <taxon>Candidatius Mariprofundia</taxon>
        <taxon>Mariprofundales</taxon>
        <taxon>Mariprofundaceae</taxon>
        <taxon>Mariprofundus</taxon>
    </lineage>
</organism>
<gene>
    <name evidence="3" type="ORF">Ga0123461_1328</name>
</gene>
<dbReference type="PANTHER" id="PTHR31793:SF37">
    <property type="entry name" value="ACYL-COA THIOESTER HYDROLASE YBGC"/>
    <property type="match status" value="1"/>
</dbReference>
<dbReference type="Pfam" id="PF13279">
    <property type="entry name" value="4HBT_2"/>
    <property type="match status" value="1"/>
</dbReference>
<evidence type="ECO:0000256" key="2">
    <source>
        <dbReference type="ARBA" id="ARBA00022801"/>
    </source>
</evidence>
<dbReference type="EC" id="3.1.2.-" evidence="3"/>
<dbReference type="NCBIfam" id="TIGR00051">
    <property type="entry name" value="YbgC/FadM family acyl-CoA thioesterase"/>
    <property type="match status" value="1"/>
</dbReference>
<dbReference type="InterPro" id="IPR006684">
    <property type="entry name" value="YbgC/YbaW"/>
</dbReference>
<dbReference type="SUPFAM" id="SSF54637">
    <property type="entry name" value="Thioesterase/thiol ester dehydrase-isomerase"/>
    <property type="match status" value="1"/>
</dbReference>
<dbReference type="InterPro" id="IPR014166">
    <property type="entry name" value="Tol-Pal_acyl-CoA_thioesterase"/>
</dbReference>
<dbReference type="CDD" id="cd00586">
    <property type="entry name" value="4HBT"/>
    <property type="match status" value="1"/>
</dbReference>
<dbReference type="PANTHER" id="PTHR31793">
    <property type="entry name" value="4-HYDROXYBENZOYL-COA THIOESTERASE FAMILY MEMBER"/>
    <property type="match status" value="1"/>
</dbReference>
<protein>
    <submittedName>
        <fullName evidence="3">Acyl-CoA thioester hydrolase</fullName>
        <ecNumber evidence="3">3.1.2.-</ecNumber>
    </submittedName>
</protein>
<name>A0A2K8KXR2_MARES</name>
<dbReference type="EMBL" id="CP018799">
    <property type="protein sequence ID" value="ATX79745.1"/>
    <property type="molecule type" value="Genomic_DNA"/>
</dbReference>
<dbReference type="InterPro" id="IPR029069">
    <property type="entry name" value="HotDog_dom_sf"/>
</dbReference>
<accession>A0A2K8KXR2</accession>